<dbReference type="Pfam" id="PF20242">
    <property type="entry name" value="Emfourin"/>
    <property type="match status" value="1"/>
</dbReference>
<dbReference type="InterPro" id="IPR049457">
    <property type="entry name" value="Emfourin"/>
</dbReference>
<dbReference type="Proteomes" id="UP000282460">
    <property type="component" value="Unassembled WGS sequence"/>
</dbReference>
<dbReference type="EMBL" id="RCWJ01000004">
    <property type="protein sequence ID" value="RLQ81335.1"/>
    <property type="molecule type" value="Genomic_DNA"/>
</dbReference>
<proteinExistence type="predicted"/>
<dbReference type="RefSeq" id="WP_121660245.1">
    <property type="nucleotide sequence ID" value="NZ_BMEK01000003.1"/>
</dbReference>
<gene>
    <name evidence="2" type="ORF">D9V28_13290</name>
</gene>
<sequence length="114" mass="13177">MKVTVTRSGGFAGLSTRWEVRVDEQPDEDSWLLLLRDLPWDAQRQVPPQPDRYIYRIRCEPVPAARPEPREAVIPEQSLTGGWRELVDRVRHLDTTPERPTPSSRTRKRGSTGF</sequence>
<dbReference type="OrthoDB" id="4947318at2"/>
<accession>A0A3L7IT41</accession>
<evidence type="ECO:0000256" key="1">
    <source>
        <dbReference type="SAM" id="MobiDB-lite"/>
    </source>
</evidence>
<evidence type="ECO:0000313" key="2">
    <source>
        <dbReference type="EMBL" id="RLQ81335.1"/>
    </source>
</evidence>
<reference evidence="2 3" key="1">
    <citation type="submission" date="2018-10" db="EMBL/GenBank/DDBJ databases">
        <authorList>
            <person name="Li J."/>
        </authorList>
    </citation>
    <scope>NUCLEOTIDE SEQUENCE [LARGE SCALE GENOMIC DNA]</scope>
    <source>
        <strain evidence="2 3">ZD1-4</strain>
    </source>
</reference>
<evidence type="ECO:0000313" key="3">
    <source>
        <dbReference type="Proteomes" id="UP000282460"/>
    </source>
</evidence>
<name>A0A3L7IT41_9MICO</name>
<feature type="compositionally biased region" description="Basic residues" evidence="1">
    <location>
        <begin position="105"/>
        <end position="114"/>
    </location>
</feature>
<organism evidence="2 3">
    <name type="scientific">Mycetocola zhadangensis</name>
    <dbReference type="NCBI Taxonomy" id="1164595"/>
    <lineage>
        <taxon>Bacteria</taxon>
        <taxon>Bacillati</taxon>
        <taxon>Actinomycetota</taxon>
        <taxon>Actinomycetes</taxon>
        <taxon>Micrococcales</taxon>
        <taxon>Microbacteriaceae</taxon>
        <taxon>Mycetocola</taxon>
    </lineage>
</organism>
<keyword evidence="3" id="KW-1185">Reference proteome</keyword>
<comment type="caution">
    <text evidence="2">The sequence shown here is derived from an EMBL/GenBank/DDBJ whole genome shotgun (WGS) entry which is preliminary data.</text>
</comment>
<feature type="region of interest" description="Disordered" evidence="1">
    <location>
        <begin position="90"/>
        <end position="114"/>
    </location>
</feature>
<protein>
    <submittedName>
        <fullName evidence="2">Uncharacterized protein</fullName>
    </submittedName>
</protein>
<dbReference type="AlphaFoldDB" id="A0A3L7IT41"/>